<dbReference type="AlphaFoldDB" id="A0A1G7XS93"/>
<evidence type="ECO:0000313" key="2">
    <source>
        <dbReference type="Proteomes" id="UP000198863"/>
    </source>
</evidence>
<proteinExistence type="predicted"/>
<accession>A0A1G7XS93</accession>
<dbReference type="Gene3D" id="3.40.960.10">
    <property type="entry name" value="VSR Endonuclease"/>
    <property type="match status" value="1"/>
</dbReference>
<name>A0A1G7XS93_9ACTN</name>
<reference evidence="2" key="1">
    <citation type="submission" date="2016-10" db="EMBL/GenBank/DDBJ databases">
        <authorList>
            <person name="Varghese N."/>
            <person name="Submissions S."/>
        </authorList>
    </citation>
    <scope>NUCLEOTIDE SEQUENCE [LARGE SCALE GENOMIC DNA]</scope>
    <source>
        <strain evidence="2">DSM 44526</strain>
    </source>
</reference>
<sequence>MPLPYPHRAVMSVELGQVMGADGARLRSEVAAETGTTSVSRWIRDGRLLRPLPGVLVVPDRAGEWRTRATAAVLWSRRRLCGRSALYLADLVTEAGGLVHVATGTGRHLTPRRPDWVQVRVVDDLDGPVRQGLPVTRDVVSLVDCWGHAHSERGGRRAVEVARGAVIGAVRRRRVTADQVHDEVLGRPRLPGRGLLLELVAALRAGAQSEFEVWGMQHVLDVPGLPAVQQQYALETAIGTIRFDGALEAERLGIELDGAAYHRSPDHWARDRRRDAAALALDWATLRIDYRRAHADPAAARAEIAAAFHARAPRIARERAVI</sequence>
<protein>
    <submittedName>
        <fullName evidence="1">Transcriptional regulator, AbiEi antitoxin, Type IV TA system</fullName>
    </submittedName>
</protein>
<dbReference type="EMBL" id="FNCF01000006">
    <property type="protein sequence ID" value="SDG86984.1"/>
    <property type="molecule type" value="Genomic_DNA"/>
</dbReference>
<dbReference type="Proteomes" id="UP000198863">
    <property type="component" value="Unassembled WGS sequence"/>
</dbReference>
<keyword evidence="2" id="KW-1185">Reference proteome</keyword>
<organism evidence="1 2">
    <name type="scientific">Klenkia brasiliensis</name>
    <dbReference type="NCBI Taxonomy" id="333142"/>
    <lineage>
        <taxon>Bacteria</taxon>
        <taxon>Bacillati</taxon>
        <taxon>Actinomycetota</taxon>
        <taxon>Actinomycetes</taxon>
        <taxon>Geodermatophilales</taxon>
        <taxon>Geodermatophilaceae</taxon>
        <taxon>Klenkia</taxon>
    </lineage>
</organism>
<evidence type="ECO:0000313" key="1">
    <source>
        <dbReference type="EMBL" id="SDG86984.1"/>
    </source>
</evidence>
<gene>
    <name evidence="1" type="ORF">SAMN05660324_3779</name>
</gene>